<accession>A0ABQ5XDG3</accession>
<feature type="transmembrane region" description="Helical" evidence="1">
    <location>
        <begin position="160"/>
        <end position="182"/>
    </location>
</feature>
<feature type="transmembrane region" description="Helical" evidence="1">
    <location>
        <begin position="71"/>
        <end position="90"/>
    </location>
</feature>
<feature type="transmembrane region" description="Helical" evidence="1">
    <location>
        <begin position="31"/>
        <end position="51"/>
    </location>
</feature>
<keyword evidence="1" id="KW-1133">Transmembrane helix</keyword>
<proteinExistence type="predicted"/>
<keyword evidence="3" id="KW-1185">Reference proteome</keyword>
<reference evidence="3" key="1">
    <citation type="journal article" date="2019" name="Int. J. Syst. Evol. Microbiol.">
        <title>The Global Catalogue of Microorganisms (GCM) 10K type strain sequencing project: providing services to taxonomists for standard genome sequencing and annotation.</title>
        <authorList>
            <consortium name="The Broad Institute Genomics Platform"/>
            <consortium name="The Broad Institute Genome Sequencing Center for Infectious Disease"/>
            <person name="Wu L."/>
            <person name="Ma J."/>
        </authorList>
    </citation>
    <scope>NUCLEOTIDE SEQUENCE [LARGE SCALE GENOMIC DNA]</scope>
    <source>
        <strain evidence="3">NBRC 111981</strain>
    </source>
</reference>
<keyword evidence="1" id="KW-0812">Transmembrane</keyword>
<feature type="transmembrane region" description="Helical" evidence="1">
    <location>
        <begin position="134"/>
        <end position="154"/>
    </location>
</feature>
<sequence>MEVPHAIDTPARPAVADALDRLKLFLDYLKVEMTIMGLLSAFCVAALGVAAKVATNEPQAQWFQALWYTSYYYVLAAAALVFLAALLFYLQRSELAWHYGQLTLSIQDVDIGVDSTKDLLFSADSWATWARYHYAFAALVAAGIELGIAVGVLTSSIARSGAVTTVFVALPPLLAAGATIVWRTILKKQDNNQTEAREAAKV</sequence>
<comment type="caution">
    <text evidence="2">The sequence shown here is derived from an EMBL/GenBank/DDBJ whole genome shotgun (WGS) entry which is preliminary data.</text>
</comment>
<protein>
    <submittedName>
        <fullName evidence="2">Uncharacterized protein</fullName>
    </submittedName>
</protein>
<dbReference type="Proteomes" id="UP001156627">
    <property type="component" value="Unassembled WGS sequence"/>
</dbReference>
<keyword evidence="1" id="KW-0472">Membrane</keyword>
<dbReference type="RefSeq" id="WP_284332457.1">
    <property type="nucleotide sequence ID" value="NZ_BSOA01000028.1"/>
</dbReference>
<evidence type="ECO:0000256" key="1">
    <source>
        <dbReference type="SAM" id="Phobius"/>
    </source>
</evidence>
<organism evidence="2 3">
    <name type="scientific">Dyella flagellata</name>
    <dbReference type="NCBI Taxonomy" id="1867833"/>
    <lineage>
        <taxon>Bacteria</taxon>
        <taxon>Pseudomonadati</taxon>
        <taxon>Pseudomonadota</taxon>
        <taxon>Gammaproteobacteria</taxon>
        <taxon>Lysobacterales</taxon>
        <taxon>Rhodanobacteraceae</taxon>
        <taxon>Dyella</taxon>
    </lineage>
</organism>
<evidence type="ECO:0000313" key="3">
    <source>
        <dbReference type="Proteomes" id="UP001156627"/>
    </source>
</evidence>
<evidence type="ECO:0000313" key="2">
    <source>
        <dbReference type="EMBL" id="GLQ89012.1"/>
    </source>
</evidence>
<dbReference type="EMBL" id="BSOA01000028">
    <property type="protein sequence ID" value="GLQ89012.1"/>
    <property type="molecule type" value="Genomic_DNA"/>
</dbReference>
<name>A0ABQ5XDG3_9GAMM</name>
<gene>
    <name evidence="2" type="ORF">GCM10007898_25840</name>
</gene>